<dbReference type="InterPro" id="IPR017872">
    <property type="entry name" value="Pyrmidine_PPase_CS"/>
</dbReference>
<accession>A0A6J4KG06</accession>
<dbReference type="InterPro" id="IPR018090">
    <property type="entry name" value="Pyrmidine_PPas_bac/euk"/>
</dbReference>
<dbReference type="SUPFAM" id="SSF52418">
    <property type="entry name" value="Nucleoside phosphorylase/phosphoribosyltransferase catalytic domain"/>
    <property type="match status" value="1"/>
</dbReference>
<dbReference type="Pfam" id="PF00591">
    <property type="entry name" value="Glycos_transf_3"/>
    <property type="match status" value="1"/>
</dbReference>
<dbReference type="InterPro" id="IPR017459">
    <property type="entry name" value="Glycosyl_Trfase_fam3_N_dom"/>
</dbReference>
<dbReference type="GO" id="GO:0006206">
    <property type="term" value="P:pyrimidine nucleobase metabolic process"/>
    <property type="evidence" value="ECO:0007669"/>
    <property type="project" value="InterPro"/>
</dbReference>
<feature type="domain" description="Pyrimidine nucleoside phosphorylase C-terminal" evidence="7">
    <location>
        <begin position="347"/>
        <end position="421"/>
    </location>
</feature>
<dbReference type="PIRSF" id="PIRSF000478">
    <property type="entry name" value="TP_PyNP"/>
    <property type="match status" value="1"/>
</dbReference>
<dbReference type="PANTHER" id="PTHR10515">
    <property type="entry name" value="THYMIDINE PHOSPHORYLASE"/>
    <property type="match status" value="1"/>
</dbReference>
<dbReference type="Pfam" id="PF07831">
    <property type="entry name" value="PYNP_C"/>
    <property type="match status" value="1"/>
</dbReference>
<evidence type="ECO:0000256" key="3">
    <source>
        <dbReference type="ARBA" id="ARBA00011892"/>
    </source>
</evidence>
<keyword evidence="4 8" id="KW-0328">Glycosyltransferase</keyword>
<dbReference type="FunFam" id="3.40.1030.10:FF:000003">
    <property type="entry name" value="Pyrimidine-nucleoside phosphorylase"/>
    <property type="match status" value="1"/>
</dbReference>
<evidence type="ECO:0000259" key="7">
    <source>
        <dbReference type="SMART" id="SM00941"/>
    </source>
</evidence>
<dbReference type="GO" id="GO:0009032">
    <property type="term" value="F:thymidine phosphorylase activity"/>
    <property type="evidence" value="ECO:0007669"/>
    <property type="project" value="UniProtKB-EC"/>
</dbReference>
<evidence type="ECO:0000256" key="2">
    <source>
        <dbReference type="ARBA" id="ARBA00011738"/>
    </source>
</evidence>
<dbReference type="Pfam" id="PF02885">
    <property type="entry name" value="Glycos_trans_3N"/>
    <property type="match status" value="1"/>
</dbReference>
<dbReference type="NCBIfam" id="NF004490">
    <property type="entry name" value="PRK05820.1"/>
    <property type="match status" value="1"/>
</dbReference>
<evidence type="ECO:0000256" key="4">
    <source>
        <dbReference type="ARBA" id="ARBA00022676"/>
    </source>
</evidence>
<comment type="similarity">
    <text evidence="1">Belongs to the thymidine/pyrimidine-nucleoside phosphorylase family.</text>
</comment>
<protein>
    <recommendedName>
        <fullName evidence="3">thymidine phosphorylase</fullName>
        <ecNumber evidence="3">2.4.2.4</ecNumber>
    </recommendedName>
</protein>
<dbReference type="EMBL" id="CADCTW010000042">
    <property type="protein sequence ID" value="CAA9304935.1"/>
    <property type="molecule type" value="Genomic_DNA"/>
</dbReference>
<dbReference type="InterPro" id="IPR035902">
    <property type="entry name" value="Nuc_phospho_transferase"/>
</dbReference>
<dbReference type="AlphaFoldDB" id="A0A6J4KG06"/>
<name>A0A6J4KG06_9BACT</name>
<dbReference type="InterPro" id="IPR036566">
    <property type="entry name" value="PYNP-like_C_sf"/>
</dbReference>
<comment type="subunit">
    <text evidence="2">Homodimer.</text>
</comment>
<keyword evidence="5 8" id="KW-0808">Transferase</keyword>
<proteinExistence type="inferred from homology"/>
<dbReference type="SMART" id="SM00941">
    <property type="entry name" value="PYNP_C"/>
    <property type="match status" value="1"/>
</dbReference>
<dbReference type="InterPro" id="IPR000053">
    <property type="entry name" value="Thymidine/pyrmidine_PPase"/>
</dbReference>
<dbReference type="InterPro" id="IPR036320">
    <property type="entry name" value="Glycosyl_Trfase_fam3_N_dom_sf"/>
</dbReference>
<reference evidence="8" key="1">
    <citation type="submission" date="2020-02" db="EMBL/GenBank/DDBJ databases">
        <authorList>
            <person name="Meier V. D."/>
        </authorList>
    </citation>
    <scope>NUCLEOTIDE SEQUENCE</scope>
    <source>
        <strain evidence="8">AVDCRST_MAG68</strain>
    </source>
</reference>
<dbReference type="GO" id="GO:0005829">
    <property type="term" value="C:cytosol"/>
    <property type="evidence" value="ECO:0007669"/>
    <property type="project" value="TreeGrafter"/>
</dbReference>
<dbReference type="InterPro" id="IPR000312">
    <property type="entry name" value="Glycosyl_Trfase_fam3"/>
</dbReference>
<dbReference type="NCBIfam" id="TIGR02644">
    <property type="entry name" value="Y_phosphoryl"/>
    <property type="match status" value="1"/>
</dbReference>
<comment type="catalytic activity">
    <reaction evidence="6">
        <text>thymidine + phosphate = 2-deoxy-alpha-D-ribose 1-phosphate + thymine</text>
        <dbReference type="Rhea" id="RHEA:16037"/>
        <dbReference type="ChEBI" id="CHEBI:17748"/>
        <dbReference type="ChEBI" id="CHEBI:17821"/>
        <dbReference type="ChEBI" id="CHEBI:43474"/>
        <dbReference type="ChEBI" id="CHEBI:57259"/>
        <dbReference type="EC" id="2.4.2.4"/>
    </reaction>
</comment>
<dbReference type="Gene3D" id="3.90.1170.30">
    <property type="entry name" value="Pyrimidine nucleoside phosphorylase-like, C-terminal domain"/>
    <property type="match status" value="1"/>
</dbReference>
<evidence type="ECO:0000256" key="6">
    <source>
        <dbReference type="ARBA" id="ARBA00048550"/>
    </source>
</evidence>
<dbReference type="InterPro" id="IPR013102">
    <property type="entry name" value="PYNP_C"/>
</dbReference>
<evidence type="ECO:0000313" key="8">
    <source>
        <dbReference type="EMBL" id="CAA9304935.1"/>
    </source>
</evidence>
<dbReference type="GO" id="GO:0004645">
    <property type="term" value="F:1,4-alpha-oligoglucan phosphorylase activity"/>
    <property type="evidence" value="ECO:0007669"/>
    <property type="project" value="InterPro"/>
</dbReference>
<dbReference type="PANTHER" id="PTHR10515:SF0">
    <property type="entry name" value="THYMIDINE PHOSPHORYLASE"/>
    <property type="match status" value="1"/>
</dbReference>
<dbReference type="EC" id="2.4.2.4" evidence="3"/>
<dbReference type="SUPFAM" id="SSF47648">
    <property type="entry name" value="Nucleoside phosphorylase/phosphoribosyltransferase N-terminal domain"/>
    <property type="match status" value="1"/>
</dbReference>
<evidence type="ECO:0000256" key="5">
    <source>
        <dbReference type="ARBA" id="ARBA00022679"/>
    </source>
</evidence>
<evidence type="ECO:0000256" key="1">
    <source>
        <dbReference type="ARBA" id="ARBA00006915"/>
    </source>
</evidence>
<dbReference type="GO" id="GO:0006213">
    <property type="term" value="P:pyrimidine nucleoside metabolic process"/>
    <property type="evidence" value="ECO:0007669"/>
    <property type="project" value="InterPro"/>
</dbReference>
<organism evidence="8">
    <name type="scientific">uncultured Gemmatimonadota bacterium</name>
    <dbReference type="NCBI Taxonomy" id="203437"/>
    <lineage>
        <taxon>Bacteria</taxon>
        <taxon>Pseudomonadati</taxon>
        <taxon>Gemmatimonadota</taxon>
        <taxon>environmental samples</taxon>
    </lineage>
</organism>
<dbReference type="PROSITE" id="PS00647">
    <property type="entry name" value="THYMID_PHOSPHORYLASE"/>
    <property type="match status" value="1"/>
</dbReference>
<gene>
    <name evidence="8" type="ORF">AVDCRST_MAG68-749</name>
</gene>
<dbReference type="SUPFAM" id="SSF54680">
    <property type="entry name" value="Pyrimidine nucleoside phosphorylase C-terminal domain"/>
    <property type="match status" value="1"/>
</dbReference>
<sequence>MSAGAVPLIERKKNGGELTGEEIGGLLAGYLGKTIPDYQMASWLMAVCWRGMTEGETLAMTRAMVESGATLEWGGLDRPTVDKHSTGGVGDKTSIVLVPLMAEAGAAFVKMSGRGLGHTGGTLDKLEAIAGFRTALELDEMRAQVRRIGCALVGQSPELVPADGALYSLRDVTATVDSVPLIASSIMSKKLAGGASTIVLDVKWGSGAFMTTPEAARELARALVRIGEGAGRRTRAVLSSMREPLGRAVGNALEVREAFETLAGGGPADLWALTLELGTHLMILSGLASTAEEAETKLTALRDSGAATRRMELLVEAQGGDPRVVARPELLPAAPVVRTVVADAEGWVAEADARGIADAALQLGAGRRQKGDPVDPAVGIVVRARVGDRLAPGAPLAEVHARSGAAADAAEARLRQAFSLAPEAVPAAGAPYETVG</sequence>
<dbReference type="Gene3D" id="3.40.1030.10">
    <property type="entry name" value="Nucleoside phosphorylase/phosphoribosyltransferase catalytic domain"/>
    <property type="match status" value="1"/>
</dbReference>
<dbReference type="Gene3D" id="1.20.970.10">
    <property type="entry name" value="Transferase, Pyrimidine Nucleoside Phosphorylase, Chain C"/>
    <property type="match status" value="1"/>
</dbReference>